<reference evidence="2 3" key="1">
    <citation type="journal article" date="2006" name="Int. J. Syst. Evol. Microbiol.">
        <title>Chryseobacterium piscium sp. nov., isolated from fish of the South Atlantic Ocean off South Africa.</title>
        <authorList>
            <person name="de Beer H."/>
            <person name="Hugo C.J."/>
            <person name="Jooste P.J."/>
            <person name="Vancanneyt M."/>
            <person name="Coenye T."/>
            <person name="Vandamme P."/>
        </authorList>
    </citation>
    <scope>NUCLEOTIDE SEQUENCE [LARGE SCALE GENOMIC DNA]</scope>
    <source>
        <strain evidence="2 3">CCUG 51923</strain>
    </source>
</reference>
<feature type="domain" description="Immunity MXAN-0049 protein" evidence="1">
    <location>
        <begin position="46"/>
        <end position="165"/>
    </location>
</feature>
<name>A0A3D9BD87_9FLAO</name>
<evidence type="ECO:0000313" key="3">
    <source>
        <dbReference type="Proteomes" id="UP000256512"/>
    </source>
</evidence>
<comment type="caution">
    <text evidence="2">The sequence shown here is derived from an EMBL/GenBank/DDBJ whole genome shotgun (WGS) entry which is preliminary data.</text>
</comment>
<evidence type="ECO:0000313" key="2">
    <source>
        <dbReference type="EMBL" id="REC51316.1"/>
    </source>
</evidence>
<accession>A0A3D9BD87</accession>
<dbReference type="AlphaFoldDB" id="A0A3D9BD87"/>
<dbReference type="EMBL" id="QNVS01000078">
    <property type="protein sequence ID" value="REC51316.1"/>
    <property type="molecule type" value="Genomic_DNA"/>
</dbReference>
<proteinExistence type="predicted"/>
<organism evidence="2 3">
    <name type="scientific">Chryseobacterium piscium</name>
    <dbReference type="NCBI Taxonomy" id="333702"/>
    <lineage>
        <taxon>Bacteria</taxon>
        <taxon>Pseudomonadati</taxon>
        <taxon>Bacteroidota</taxon>
        <taxon>Flavobacteriia</taxon>
        <taxon>Flavobacteriales</taxon>
        <taxon>Weeksellaceae</taxon>
        <taxon>Chryseobacterium group</taxon>
        <taxon>Chryseobacterium</taxon>
    </lineage>
</organism>
<keyword evidence="3" id="KW-1185">Reference proteome</keyword>
<dbReference type="InterPro" id="IPR012433">
    <property type="entry name" value="Imm11"/>
</dbReference>
<dbReference type="Proteomes" id="UP000256512">
    <property type="component" value="Unassembled WGS sequence"/>
</dbReference>
<protein>
    <recommendedName>
        <fullName evidence="1">Immunity MXAN-0049 protein domain-containing protein</fullName>
    </recommendedName>
</protein>
<dbReference type="RefSeq" id="WP_115951459.1">
    <property type="nucleotide sequence ID" value="NZ_QNVS01000078.1"/>
</dbReference>
<sequence length="171" mass="20225">MNYYILEHEINKGDKYVDFEFDMNLGLILEGQNSPKTYYQGKNDTDYLSGMYGMSEKAKDFFMSLKNPHLEFISTKVYHIDTDESLDLYLMKVNIELDCVDYEESELFMLSDKKIRSIKRLVLKKDIINEEIFNIKNLLYSVTVNESLKNKMSDYGLKGFRFVSVDEYPLY</sequence>
<evidence type="ECO:0000259" key="1">
    <source>
        <dbReference type="Pfam" id="PF07791"/>
    </source>
</evidence>
<gene>
    <name evidence="2" type="ORF">DRF62_17520</name>
</gene>
<dbReference type="Pfam" id="PF07791">
    <property type="entry name" value="Imm11"/>
    <property type="match status" value="1"/>
</dbReference>